<dbReference type="STRING" id="571933.SAMN05216362_14018"/>
<proteinExistence type="predicted"/>
<dbReference type="Proteomes" id="UP000199427">
    <property type="component" value="Unassembled WGS sequence"/>
</dbReference>
<accession>A0A1H9KRC6</accession>
<dbReference type="OrthoDB" id="9789605at2"/>
<keyword evidence="2" id="KW-0012">Acyltransferase</keyword>
<dbReference type="PROSITE" id="PS51186">
    <property type="entry name" value="GNAT"/>
    <property type="match status" value="1"/>
</dbReference>
<dbReference type="Pfam" id="PF13673">
    <property type="entry name" value="Acetyltransf_10"/>
    <property type="match status" value="1"/>
</dbReference>
<protein>
    <submittedName>
        <fullName evidence="4">Putative acetyltransferase</fullName>
    </submittedName>
</protein>
<dbReference type="EMBL" id="FOES01000040">
    <property type="protein sequence ID" value="SER01714.1"/>
    <property type="molecule type" value="Genomic_DNA"/>
</dbReference>
<dbReference type="Gene3D" id="3.40.630.30">
    <property type="match status" value="1"/>
</dbReference>
<dbReference type="GO" id="GO:0016747">
    <property type="term" value="F:acyltransferase activity, transferring groups other than amino-acyl groups"/>
    <property type="evidence" value="ECO:0007669"/>
    <property type="project" value="InterPro"/>
</dbReference>
<dbReference type="AlphaFoldDB" id="A0A1H9KRC6"/>
<dbReference type="SUPFAM" id="SSF55729">
    <property type="entry name" value="Acyl-CoA N-acyltransferases (Nat)"/>
    <property type="match status" value="1"/>
</dbReference>
<gene>
    <name evidence="4" type="ORF">SAMN05216362_14018</name>
</gene>
<evidence type="ECO:0000256" key="2">
    <source>
        <dbReference type="ARBA" id="ARBA00023315"/>
    </source>
</evidence>
<sequence>MDIRLNKENEIDSLVNIWYEGSLLAHDFIDKNFWKSHCTKMKEEYLPNSETYVVTDKGEIVGFISMVESYLAALFIDHNHQSKGYGKELLNFIKEQRDAIQLKVYKKNDKAINFYLKNGFVEVEELQDEKTGEREILMEWERSP</sequence>
<dbReference type="PANTHER" id="PTHR43800">
    <property type="entry name" value="PEPTIDYL-LYSINE N-ACETYLTRANSFERASE YJAB"/>
    <property type="match status" value="1"/>
</dbReference>
<evidence type="ECO:0000313" key="5">
    <source>
        <dbReference type="Proteomes" id="UP000199427"/>
    </source>
</evidence>
<dbReference type="InterPro" id="IPR000182">
    <property type="entry name" value="GNAT_dom"/>
</dbReference>
<feature type="domain" description="N-acetyltransferase" evidence="3">
    <location>
        <begin position="1"/>
        <end position="143"/>
    </location>
</feature>
<reference evidence="4 5" key="1">
    <citation type="submission" date="2016-10" db="EMBL/GenBank/DDBJ databases">
        <authorList>
            <person name="de Groot N.N."/>
        </authorList>
    </citation>
    <scope>NUCLEOTIDE SEQUENCE [LARGE SCALE GENOMIC DNA]</scope>
    <source>
        <strain evidence="4 5">DSM 21633</strain>
    </source>
</reference>
<dbReference type="InterPro" id="IPR016181">
    <property type="entry name" value="Acyl_CoA_acyltransferase"/>
</dbReference>
<name>A0A1H9KRC6_9BACI</name>
<evidence type="ECO:0000313" key="4">
    <source>
        <dbReference type="EMBL" id="SER01714.1"/>
    </source>
</evidence>
<dbReference type="CDD" id="cd04301">
    <property type="entry name" value="NAT_SF"/>
    <property type="match status" value="1"/>
</dbReference>
<keyword evidence="5" id="KW-1185">Reference proteome</keyword>
<dbReference type="NCBIfam" id="NF007853">
    <property type="entry name" value="PRK10562.1"/>
    <property type="match status" value="1"/>
</dbReference>
<evidence type="ECO:0000256" key="1">
    <source>
        <dbReference type="ARBA" id="ARBA00022679"/>
    </source>
</evidence>
<organism evidence="4 5">
    <name type="scientific">Piscibacillus halophilus</name>
    <dbReference type="NCBI Taxonomy" id="571933"/>
    <lineage>
        <taxon>Bacteria</taxon>
        <taxon>Bacillati</taxon>
        <taxon>Bacillota</taxon>
        <taxon>Bacilli</taxon>
        <taxon>Bacillales</taxon>
        <taxon>Bacillaceae</taxon>
        <taxon>Piscibacillus</taxon>
    </lineage>
</organism>
<keyword evidence="1 4" id="KW-0808">Transferase</keyword>
<dbReference type="RefSeq" id="WP_091775288.1">
    <property type="nucleotide sequence ID" value="NZ_CAESCL010000063.1"/>
</dbReference>
<evidence type="ECO:0000259" key="3">
    <source>
        <dbReference type="PROSITE" id="PS51186"/>
    </source>
</evidence>
<dbReference type="PANTHER" id="PTHR43800:SF1">
    <property type="entry name" value="PEPTIDYL-LYSINE N-ACETYLTRANSFERASE YJAB"/>
    <property type="match status" value="1"/>
</dbReference>